<keyword evidence="3 7" id="KW-0812">Transmembrane</keyword>
<accession>A0ABM1TDB9</accession>
<dbReference type="InterPro" id="IPR000276">
    <property type="entry name" value="GPCR_Rhodpsn"/>
</dbReference>
<dbReference type="PANTHER" id="PTHR46641">
    <property type="entry name" value="FMRFAMIDE RECEPTOR-RELATED"/>
    <property type="match status" value="1"/>
</dbReference>
<dbReference type="SUPFAM" id="SSF81321">
    <property type="entry name" value="Family A G protein-coupled receptor-like"/>
    <property type="match status" value="1"/>
</dbReference>
<keyword evidence="9" id="KW-1185">Reference proteome</keyword>
<dbReference type="GeneID" id="106469598"/>
<feature type="transmembrane region" description="Helical" evidence="7">
    <location>
        <begin position="156"/>
        <end position="174"/>
    </location>
</feature>
<protein>
    <submittedName>
        <fullName evidence="10">FMRFamide receptor-like</fullName>
    </submittedName>
</protein>
<evidence type="ECO:0000256" key="2">
    <source>
        <dbReference type="ARBA" id="ARBA00010663"/>
    </source>
</evidence>
<dbReference type="PANTHER" id="PTHR46641:SF2">
    <property type="entry name" value="FMRFAMIDE RECEPTOR"/>
    <property type="match status" value="1"/>
</dbReference>
<evidence type="ECO:0000256" key="3">
    <source>
        <dbReference type="ARBA" id="ARBA00022692"/>
    </source>
</evidence>
<feature type="transmembrane region" description="Helical" evidence="7">
    <location>
        <begin position="67"/>
        <end position="88"/>
    </location>
</feature>
<evidence type="ECO:0000313" key="10">
    <source>
        <dbReference type="RefSeq" id="XP_022253875.1"/>
    </source>
</evidence>
<reference evidence="10" key="1">
    <citation type="submission" date="2025-08" db="UniProtKB">
        <authorList>
            <consortium name="RefSeq"/>
        </authorList>
    </citation>
    <scope>IDENTIFICATION</scope>
    <source>
        <tissue evidence="10">Muscle</tissue>
    </source>
</reference>
<evidence type="ECO:0000256" key="5">
    <source>
        <dbReference type="ARBA" id="ARBA00023136"/>
    </source>
</evidence>
<evidence type="ECO:0000256" key="1">
    <source>
        <dbReference type="ARBA" id="ARBA00004370"/>
    </source>
</evidence>
<sequence>MNQTFERMNDTWRGFGSEDGSSGPISNLELLSTGVGITALSILGITGNVISLFVLSRPQMHSSINCSLQGLAIFDTGVLMCALIMLGLTTLGKIVYWLHFYTWIIFPFIVPVIYPLALIAQTGSVWMTVVVTIERYVAVCHPLHARSLFTYKRSRVYNLLVTGVAVCYNIPRFWEIQRIEVWDSFTNSTAYDIQPSEFRKNKVYFEIYYIWMYLLIMYFLPFLTLAVLNTFIWRSVKQANRDRQKLSLRQRKEISLATMLLCVVVIFLICNITALIVNILEYFDVNWGSLALFSNLLVTFNSSVNFIIYYIFGHKFKQTLFLLFCKKKLRRTQTSTSGTNRSVWIRFQSTRCRQPHLQDTNSKKRTASVNL</sequence>
<dbReference type="Gene3D" id="1.20.1070.10">
    <property type="entry name" value="Rhodopsin 7-helix transmembrane proteins"/>
    <property type="match status" value="1"/>
</dbReference>
<organism evidence="9 10">
    <name type="scientific">Limulus polyphemus</name>
    <name type="common">Atlantic horseshoe crab</name>
    <dbReference type="NCBI Taxonomy" id="6850"/>
    <lineage>
        <taxon>Eukaryota</taxon>
        <taxon>Metazoa</taxon>
        <taxon>Ecdysozoa</taxon>
        <taxon>Arthropoda</taxon>
        <taxon>Chelicerata</taxon>
        <taxon>Merostomata</taxon>
        <taxon>Xiphosura</taxon>
        <taxon>Limulidae</taxon>
        <taxon>Limulus</taxon>
    </lineage>
</organism>
<comment type="subcellular location">
    <subcellularLocation>
        <location evidence="1">Membrane</location>
    </subcellularLocation>
</comment>
<evidence type="ECO:0000313" key="9">
    <source>
        <dbReference type="Proteomes" id="UP000694941"/>
    </source>
</evidence>
<dbReference type="InterPro" id="IPR052954">
    <property type="entry name" value="GPCR-Ligand_Int"/>
</dbReference>
<feature type="region of interest" description="Disordered" evidence="6">
    <location>
        <begin position="1"/>
        <end position="21"/>
    </location>
</feature>
<evidence type="ECO:0000256" key="7">
    <source>
        <dbReference type="SAM" id="Phobius"/>
    </source>
</evidence>
<feature type="transmembrane region" description="Helical" evidence="7">
    <location>
        <begin position="208"/>
        <end position="233"/>
    </location>
</feature>
<feature type="transmembrane region" description="Helical" evidence="7">
    <location>
        <begin position="292"/>
        <end position="312"/>
    </location>
</feature>
<evidence type="ECO:0000256" key="6">
    <source>
        <dbReference type="SAM" id="MobiDB-lite"/>
    </source>
</evidence>
<evidence type="ECO:0000256" key="4">
    <source>
        <dbReference type="ARBA" id="ARBA00022989"/>
    </source>
</evidence>
<keyword evidence="5 7" id="KW-0472">Membrane</keyword>
<comment type="similarity">
    <text evidence="2">Belongs to the G-protein coupled receptor 1 family.</text>
</comment>
<keyword evidence="4 7" id="KW-1133">Transmembrane helix</keyword>
<dbReference type="PRINTS" id="PR00237">
    <property type="entry name" value="GPCRRHODOPSN"/>
</dbReference>
<gene>
    <name evidence="10" type="primary">LOC106469598</name>
</gene>
<dbReference type="RefSeq" id="XP_022253875.1">
    <property type="nucleotide sequence ID" value="XM_022398167.1"/>
</dbReference>
<dbReference type="CDD" id="cd14978">
    <property type="entry name" value="7tmA_FMRFamide_R-like"/>
    <property type="match status" value="1"/>
</dbReference>
<name>A0ABM1TDB9_LIMPO</name>
<feature type="domain" description="G-protein coupled receptors family 1 profile" evidence="8">
    <location>
        <begin position="47"/>
        <end position="309"/>
    </location>
</feature>
<feature type="transmembrane region" description="Helical" evidence="7">
    <location>
        <begin position="30"/>
        <end position="55"/>
    </location>
</feature>
<feature type="transmembrane region" description="Helical" evidence="7">
    <location>
        <begin position="254"/>
        <end position="280"/>
    </location>
</feature>
<dbReference type="PROSITE" id="PS50262">
    <property type="entry name" value="G_PROTEIN_RECEP_F1_2"/>
    <property type="match status" value="1"/>
</dbReference>
<dbReference type="InterPro" id="IPR017452">
    <property type="entry name" value="GPCR_Rhodpsn_7TM"/>
</dbReference>
<feature type="transmembrane region" description="Helical" evidence="7">
    <location>
        <begin position="94"/>
        <end position="117"/>
    </location>
</feature>
<dbReference type="Proteomes" id="UP000694941">
    <property type="component" value="Unplaced"/>
</dbReference>
<evidence type="ECO:0000259" key="8">
    <source>
        <dbReference type="PROSITE" id="PS50262"/>
    </source>
</evidence>
<proteinExistence type="inferred from homology"/>
<dbReference type="Pfam" id="PF00001">
    <property type="entry name" value="7tm_1"/>
    <property type="match status" value="1"/>
</dbReference>